<protein>
    <submittedName>
        <fullName evidence="1">Uncharacterized protein</fullName>
    </submittedName>
</protein>
<gene>
    <name evidence="1" type="ORF">N1851_003892</name>
</gene>
<dbReference type="AlphaFoldDB" id="A0AA47N7T7"/>
<evidence type="ECO:0000313" key="1">
    <source>
        <dbReference type="EMBL" id="KAK0154028.1"/>
    </source>
</evidence>
<evidence type="ECO:0000313" key="2">
    <source>
        <dbReference type="Proteomes" id="UP001174136"/>
    </source>
</evidence>
<comment type="caution">
    <text evidence="1">The sequence shown here is derived from an EMBL/GenBank/DDBJ whole genome shotgun (WGS) entry which is preliminary data.</text>
</comment>
<name>A0AA47N7T7_MERPO</name>
<dbReference type="Proteomes" id="UP001174136">
    <property type="component" value="Unassembled WGS sequence"/>
</dbReference>
<sequence>MKRYFTEKNIRWKSWYRRRVEARPCLSNGHQRKLNHLNCELQGKDKNVTDMIINSKRYCSCIWGLGQGCRKVGHEFEERFQDFDKLQPCVTFISNPFLQVDITCISEQLGETFNLNAGELEMEILTLQNDITLKPPGFLTFGVLWTQRNTKVCIQQL</sequence>
<reference evidence="1" key="1">
    <citation type="journal article" date="2023" name="Front. Mar. Sci.">
        <title>A new Merluccius polli reference genome to investigate the effects of global change in West African waters.</title>
        <authorList>
            <person name="Mateo J.L."/>
            <person name="Blanco-Fernandez C."/>
            <person name="Garcia-Vazquez E."/>
            <person name="Machado-Schiaffino G."/>
        </authorList>
    </citation>
    <scope>NUCLEOTIDE SEQUENCE</scope>
    <source>
        <strain evidence="1">C29</strain>
        <tissue evidence="1">Fin</tissue>
    </source>
</reference>
<keyword evidence="2" id="KW-1185">Reference proteome</keyword>
<proteinExistence type="predicted"/>
<accession>A0AA47N7T7</accession>
<dbReference type="EMBL" id="JAOPHQ010000591">
    <property type="protein sequence ID" value="KAK0154028.1"/>
    <property type="molecule type" value="Genomic_DNA"/>
</dbReference>
<organism evidence="1 2">
    <name type="scientific">Merluccius polli</name>
    <name type="common">Benguela hake</name>
    <name type="synonym">Merluccius cadenati</name>
    <dbReference type="NCBI Taxonomy" id="89951"/>
    <lineage>
        <taxon>Eukaryota</taxon>
        <taxon>Metazoa</taxon>
        <taxon>Chordata</taxon>
        <taxon>Craniata</taxon>
        <taxon>Vertebrata</taxon>
        <taxon>Euteleostomi</taxon>
        <taxon>Actinopterygii</taxon>
        <taxon>Neopterygii</taxon>
        <taxon>Teleostei</taxon>
        <taxon>Neoteleostei</taxon>
        <taxon>Acanthomorphata</taxon>
        <taxon>Zeiogadaria</taxon>
        <taxon>Gadariae</taxon>
        <taxon>Gadiformes</taxon>
        <taxon>Gadoidei</taxon>
        <taxon>Merlucciidae</taxon>
        <taxon>Merluccius</taxon>
    </lineage>
</organism>